<accession>A0A7G9RDR9</accession>
<gene>
    <name evidence="2" type="ORF">H9L09_04840</name>
</gene>
<dbReference type="KEGG" id="nmes:H9L09_04840"/>
<evidence type="ECO:0000313" key="2">
    <source>
        <dbReference type="EMBL" id="QNN53744.1"/>
    </source>
</evidence>
<evidence type="ECO:0000256" key="1">
    <source>
        <dbReference type="SAM" id="MobiDB-lite"/>
    </source>
</evidence>
<protein>
    <submittedName>
        <fullName evidence="2">Uncharacterized protein</fullName>
    </submittedName>
</protein>
<dbReference type="AlphaFoldDB" id="A0A7G9RDR9"/>
<keyword evidence="3" id="KW-1185">Reference proteome</keyword>
<feature type="region of interest" description="Disordered" evidence="1">
    <location>
        <begin position="124"/>
        <end position="151"/>
    </location>
</feature>
<name>A0A7G9RDR9_9ACTN</name>
<sequence>MAEIEIEGVDERDSSWEVGPPGPGVGPRFRVYLHSSGAASTHGATWAYDVTGADVLQVIDWAQRQAGDRLTYAVALVYDDRERERLEPGHGRGLVWLVGMDGNTTALDAGEASALHRMLHRRTQPVGIPSGDTMPHGVPDPFNDGTSQRPR</sequence>
<reference evidence="2 3" key="1">
    <citation type="submission" date="2020-08" db="EMBL/GenBank/DDBJ databases">
        <title>Genome sequence of Nocardioides mesophilus KACC 16243T.</title>
        <authorList>
            <person name="Hyun D.-W."/>
            <person name="Bae J.-W."/>
        </authorList>
    </citation>
    <scope>NUCLEOTIDE SEQUENCE [LARGE SCALE GENOMIC DNA]</scope>
    <source>
        <strain evidence="2 3">KACC 16243</strain>
    </source>
</reference>
<feature type="region of interest" description="Disordered" evidence="1">
    <location>
        <begin position="1"/>
        <end position="21"/>
    </location>
</feature>
<dbReference type="Proteomes" id="UP000515947">
    <property type="component" value="Chromosome"/>
</dbReference>
<organism evidence="2 3">
    <name type="scientific">Nocardioides mesophilus</name>
    <dbReference type="NCBI Taxonomy" id="433659"/>
    <lineage>
        <taxon>Bacteria</taxon>
        <taxon>Bacillati</taxon>
        <taxon>Actinomycetota</taxon>
        <taxon>Actinomycetes</taxon>
        <taxon>Propionibacteriales</taxon>
        <taxon>Nocardioidaceae</taxon>
        <taxon>Nocardioides</taxon>
    </lineage>
</organism>
<dbReference type="EMBL" id="CP060713">
    <property type="protein sequence ID" value="QNN53744.1"/>
    <property type="molecule type" value="Genomic_DNA"/>
</dbReference>
<proteinExistence type="predicted"/>
<evidence type="ECO:0000313" key="3">
    <source>
        <dbReference type="Proteomes" id="UP000515947"/>
    </source>
</evidence>
<dbReference type="RefSeq" id="WP_187579588.1">
    <property type="nucleotide sequence ID" value="NZ_CP060713.1"/>
</dbReference>